<feature type="region of interest" description="Disordered" evidence="8">
    <location>
        <begin position="236"/>
        <end position="260"/>
    </location>
</feature>
<dbReference type="GO" id="GO:0006635">
    <property type="term" value="P:fatty acid beta-oxidation"/>
    <property type="evidence" value="ECO:0007669"/>
    <property type="project" value="TreeGrafter"/>
</dbReference>
<gene>
    <name evidence="9" type="ORF">F8O05_02400</name>
</gene>
<dbReference type="PANTHER" id="PTHR11941">
    <property type="entry name" value="ENOYL-COA HYDRATASE-RELATED"/>
    <property type="match status" value="1"/>
</dbReference>
<dbReference type="NCBIfam" id="NF006100">
    <property type="entry name" value="PRK08252.1"/>
    <property type="match status" value="1"/>
</dbReference>
<dbReference type="EMBL" id="WBKB01000001">
    <property type="protein sequence ID" value="KAB1645126.1"/>
    <property type="molecule type" value="Genomic_DNA"/>
</dbReference>
<evidence type="ECO:0000256" key="7">
    <source>
        <dbReference type="RuleBase" id="RU003707"/>
    </source>
</evidence>
<dbReference type="CDD" id="cd06558">
    <property type="entry name" value="crotonase-like"/>
    <property type="match status" value="1"/>
</dbReference>
<sequence>MTETTTQEAVLLTEQRGRVLVLTLNRPRAKNAISLELAQELARSFEELDARDNLSCAVIFGAGGTFCAGMDLKGFARGEIPIIPGRGFAGLVENPPRKPLIAAVEGYALGGGFEIALAADLIVAADSATFGLPEVKRGLTAAAGGLLRLHQRIPYNKAMELVLTGRMLPAAEANGYGLLADLVPAGETFDAAIRLAETIAKNAPLATAASKQVIRESNDWPLAEKFKQQHEIVQPIRTSNDAKEGAAAFTEKREPVWTNS</sequence>
<proteinExistence type="inferred from homology"/>
<comment type="catalytic activity">
    <reaction evidence="5">
        <text>a (3S)-3-hydroxyacyl-CoA = a (2E)-enoyl-CoA + H2O</text>
        <dbReference type="Rhea" id="RHEA:16105"/>
        <dbReference type="ChEBI" id="CHEBI:15377"/>
        <dbReference type="ChEBI" id="CHEBI:57318"/>
        <dbReference type="ChEBI" id="CHEBI:58856"/>
        <dbReference type="EC" id="4.2.1.17"/>
    </reaction>
</comment>
<dbReference type="Gene3D" id="3.90.226.10">
    <property type="entry name" value="2-enoyl-CoA Hydratase, Chain A, domain 1"/>
    <property type="match status" value="1"/>
</dbReference>
<evidence type="ECO:0000313" key="10">
    <source>
        <dbReference type="Proteomes" id="UP000433493"/>
    </source>
</evidence>
<dbReference type="Proteomes" id="UP000433493">
    <property type="component" value="Unassembled WGS sequence"/>
</dbReference>
<dbReference type="InterPro" id="IPR029045">
    <property type="entry name" value="ClpP/crotonase-like_dom_sf"/>
</dbReference>
<evidence type="ECO:0000256" key="4">
    <source>
        <dbReference type="ARBA" id="ARBA00023239"/>
    </source>
</evidence>
<dbReference type="InterPro" id="IPR014748">
    <property type="entry name" value="Enoyl-CoA_hydra_C"/>
</dbReference>
<keyword evidence="3" id="KW-0443">Lipid metabolism</keyword>
<dbReference type="InterPro" id="IPR001753">
    <property type="entry name" value="Enoyl-CoA_hydra/iso"/>
</dbReference>
<dbReference type="FunFam" id="3.90.226.10:FF:000009">
    <property type="entry name" value="Carnitinyl-CoA dehydratase"/>
    <property type="match status" value="1"/>
</dbReference>
<dbReference type="Pfam" id="PF00378">
    <property type="entry name" value="ECH_1"/>
    <property type="match status" value="1"/>
</dbReference>
<evidence type="ECO:0000256" key="2">
    <source>
        <dbReference type="ARBA" id="ARBA00012076"/>
    </source>
</evidence>
<dbReference type="PROSITE" id="PS00166">
    <property type="entry name" value="ENOYL_COA_HYDRATASE"/>
    <property type="match status" value="1"/>
</dbReference>
<keyword evidence="4" id="KW-0456">Lyase</keyword>
<evidence type="ECO:0000256" key="1">
    <source>
        <dbReference type="ARBA" id="ARBA00005254"/>
    </source>
</evidence>
<accession>A0A7J5BFS0</accession>
<dbReference type="RefSeq" id="WP_158051136.1">
    <property type="nucleotide sequence ID" value="NZ_WBKB01000001.1"/>
</dbReference>
<dbReference type="EC" id="4.2.1.17" evidence="2"/>
<comment type="catalytic activity">
    <reaction evidence="6">
        <text>a 4-saturated-(3S)-3-hydroxyacyl-CoA = a (3E)-enoyl-CoA + H2O</text>
        <dbReference type="Rhea" id="RHEA:20724"/>
        <dbReference type="ChEBI" id="CHEBI:15377"/>
        <dbReference type="ChEBI" id="CHEBI:58521"/>
        <dbReference type="ChEBI" id="CHEBI:137480"/>
        <dbReference type="EC" id="4.2.1.17"/>
    </reaction>
</comment>
<evidence type="ECO:0000313" key="9">
    <source>
        <dbReference type="EMBL" id="KAB1645126.1"/>
    </source>
</evidence>
<dbReference type="SUPFAM" id="SSF52096">
    <property type="entry name" value="ClpP/crotonase"/>
    <property type="match status" value="1"/>
</dbReference>
<organism evidence="9 10">
    <name type="scientific">Gulosibacter chungangensis</name>
    <dbReference type="NCBI Taxonomy" id="979746"/>
    <lineage>
        <taxon>Bacteria</taxon>
        <taxon>Bacillati</taxon>
        <taxon>Actinomycetota</taxon>
        <taxon>Actinomycetes</taxon>
        <taxon>Micrococcales</taxon>
        <taxon>Microbacteriaceae</taxon>
        <taxon>Gulosibacter</taxon>
    </lineage>
</organism>
<dbReference type="InterPro" id="IPR018376">
    <property type="entry name" value="Enoyl-CoA_hyd/isom_CS"/>
</dbReference>
<name>A0A7J5BFS0_9MICO</name>
<comment type="similarity">
    <text evidence="1 7">Belongs to the enoyl-CoA hydratase/isomerase family.</text>
</comment>
<dbReference type="Gene3D" id="1.10.12.10">
    <property type="entry name" value="Lyase 2-enoyl-coa Hydratase, Chain A, domain 2"/>
    <property type="match status" value="1"/>
</dbReference>
<dbReference type="GO" id="GO:0004300">
    <property type="term" value="F:enoyl-CoA hydratase activity"/>
    <property type="evidence" value="ECO:0007669"/>
    <property type="project" value="UniProtKB-EC"/>
</dbReference>
<comment type="caution">
    <text evidence="9">The sequence shown here is derived from an EMBL/GenBank/DDBJ whole genome shotgun (WGS) entry which is preliminary data.</text>
</comment>
<evidence type="ECO:0000256" key="3">
    <source>
        <dbReference type="ARBA" id="ARBA00023098"/>
    </source>
</evidence>
<protein>
    <recommendedName>
        <fullName evidence="2">enoyl-CoA hydratase</fullName>
        <ecNumber evidence="2">4.2.1.17</ecNumber>
    </recommendedName>
</protein>
<feature type="compositionally biased region" description="Basic and acidic residues" evidence="8">
    <location>
        <begin position="240"/>
        <end position="260"/>
    </location>
</feature>
<keyword evidence="10" id="KW-1185">Reference proteome</keyword>
<evidence type="ECO:0000256" key="6">
    <source>
        <dbReference type="ARBA" id="ARBA00023717"/>
    </source>
</evidence>
<dbReference type="AlphaFoldDB" id="A0A7J5BFS0"/>
<evidence type="ECO:0000256" key="5">
    <source>
        <dbReference type="ARBA" id="ARBA00023709"/>
    </source>
</evidence>
<reference evidence="9 10" key="1">
    <citation type="submission" date="2019-09" db="EMBL/GenBank/DDBJ databases">
        <title>Phylogeny of genus Pseudoclavibacter and closely related genus.</title>
        <authorList>
            <person name="Li Y."/>
        </authorList>
    </citation>
    <scope>NUCLEOTIDE SEQUENCE [LARGE SCALE GENOMIC DNA]</scope>
    <source>
        <strain evidence="9 10">KCTC 13959</strain>
    </source>
</reference>
<dbReference type="PANTHER" id="PTHR11941:SF169">
    <property type="entry name" value="(7AS)-7A-METHYL-1,5-DIOXO-2,3,5,6,7,7A-HEXAHYDRO-1H-INDENE-CARBOXYL-COA HYDROLASE"/>
    <property type="match status" value="1"/>
</dbReference>
<evidence type="ECO:0000256" key="8">
    <source>
        <dbReference type="SAM" id="MobiDB-lite"/>
    </source>
</evidence>
<dbReference type="OrthoDB" id="8452484at2"/>